<accession>A5AHY3</accession>
<dbReference type="AlphaFoldDB" id="A5AHY3"/>
<reference evidence="1" key="1">
    <citation type="journal article" date="2007" name="PLoS ONE">
        <title>The first genome sequence of an elite grapevine cultivar (Pinot noir Vitis vinifera L.): coping with a highly heterozygous genome.</title>
        <authorList>
            <person name="Velasco R."/>
            <person name="Zharkikh A."/>
            <person name="Troggio M."/>
            <person name="Cartwright D.A."/>
            <person name="Cestaro A."/>
            <person name="Pruss D."/>
            <person name="Pindo M."/>
            <person name="FitzGerald L.M."/>
            <person name="Vezzulli S."/>
            <person name="Reid J."/>
            <person name="Malacarne G."/>
            <person name="Iliev D."/>
            <person name="Coppola G."/>
            <person name="Wardell B."/>
            <person name="Micheletti D."/>
            <person name="Macalma T."/>
            <person name="Facci M."/>
            <person name="Mitchell J.T."/>
            <person name="Perazzolli M."/>
            <person name="Eldredge G."/>
            <person name="Gatto P."/>
            <person name="Oyzerski R."/>
            <person name="Moretto M."/>
            <person name="Gutin N."/>
            <person name="Stefanini M."/>
            <person name="Chen Y."/>
            <person name="Segala C."/>
            <person name="Davenport C."/>
            <person name="Dematte L."/>
            <person name="Mraz A."/>
            <person name="Battilana J."/>
            <person name="Stormo K."/>
            <person name="Costa F."/>
            <person name="Tao Q."/>
            <person name="Si-Ammour A."/>
            <person name="Harkins T."/>
            <person name="Lackey A."/>
            <person name="Perbost C."/>
            <person name="Taillon B."/>
            <person name="Stella A."/>
            <person name="Solovyev V."/>
            <person name="Fawcett J.A."/>
            <person name="Sterck L."/>
            <person name="Vandepoele K."/>
            <person name="Grando S.M."/>
            <person name="Toppo S."/>
            <person name="Moser C."/>
            <person name="Lanchbury J."/>
            <person name="Bogden R."/>
            <person name="Skolnick M."/>
            <person name="Sgaramella V."/>
            <person name="Bhatnagar S.K."/>
            <person name="Fontana P."/>
            <person name="Gutin A."/>
            <person name="Van de Peer Y."/>
            <person name="Salamini F."/>
            <person name="Viola R."/>
        </authorList>
    </citation>
    <scope>NUCLEOTIDE SEQUENCE</scope>
</reference>
<dbReference type="EMBL" id="AM427177">
    <property type="protein sequence ID" value="CAN62500.1"/>
    <property type="molecule type" value="Genomic_DNA"/>
</dbReference>
<protein>
    <submittedName>
        <fullName evidence="1">Uncharacterized protein</fullName>
    </submittedName>
</protein>
<evidence type="ECO:0000313" key="1">
    <source>
        <dbReference type="EMBL" id="CAN62500.1"/>
    </source>
</evidence>
<gene>
    <name evidence="1" type="ORF">VITISV_000083</name>
</gene>
<organism evidence="1">
    <name type="scientific">Vitis vinifera</name>
    <name type="common">Grape</name>
    <dbReference type="NCBI Taxonomy" id="29760"/>
    <lineage>
        <taxon>Eukaryota</taxon>
        <taxon>Viridiplantae</taxon>
        <taxon>Streptophyta</taxon>
        <taxon>Embryophyta</taxon>
        <taxon>Tracheophyta</taxon>
        <taxon>Spermatophyta</taxon>
        <taxon>Magnoliopsida</taxon>
        <taxon>eudicotyledons</taxon>
        <taxon>Gunneridae</taxon>
        <taxon>Pentapetalae</taxon>
        <taxon>rosids</taxon>
        <taxon>Vitales</taxon>
        <taxon>Vitaceae</taxon>
        <taxon>Viteae</taxon>
        <taxon>Vitis</taxon>
    </lineage>
</organism>
<proteinExistence type="predicted"/>
<sequence length="307" mass="35458">MVCYECPTSLPLINSPMLLPNLLLVLSLTHSRPRLDLLHGRPSCRDMIRIYNQVEKLIYSRHQYPKNVTDQTALAPNDRATEWCFLVDLNTLQIHKLFGNGRNPHLCGILPKNCRMAPSPLRHVASLIPPGRGILTHSTRTSHIRIRSTFRLLRISHIRIRPTFYLIRMSHSRNYVRLTSHFSPDISQPQFYPADVPPSPDVSHIRIRPTFYLIRMSHSRNSVRPTSHFLRISHSRNSIRPTFHLLRIFHIRLLTPDGKGGRLNFPGQTCPDPSVTFRRTSVANDSDSPDSLARQILAIRWIHFHPQ</sequence>
<name>A5AHY3_VITVI</name>